<dbReference type="Proteomes" id="UP000887579">
    <property type="component" value="Unplaced"/>
</dbReference>
<accession>A0AC34FTX7</accession>
<dbReference type="WBParaSite" id="ES5_v2.g20451.t1">
    <property type="protein sequence ID" value="ES5_v2.g20451.t1"/>
    <property type="gene ID" value="ES5_v2.g20451"/>
</dbReference>
<sequence length="58" mass="6544">MGIVEQSPVLFNLTVRKNIAYGIDNVSEEEIIKAAKLAKIHEFVQSLPQNYETIVGQR</sequence>
<protein>
    <submittedName>
        <fullName evidence="2">p-glycoprotein</fullName>
    </submittedName>
</protein>
<reference evidence="2" key="1">
    <citation type="submission" date="2022-11" db="UniProtKB">
        <authorList>
            <consortium name="WormBaseParasite"/>
        </authorList>
    </citation>
    <scope>IDENTIFICATION</scope>
</reference>
<organism evidence="1 2">
    <name type="scientific">Panagrolaimus sp. ES5</name>
    <dbReference type="NCBI Taxonomy" id="591445"/>
    <lineage>
        <taxon>Eukaryota</taxon>
        <taxon>Metazoa</taxon>
        <taxon>Ecdysozoa</taxon>
        <taxon>Nematoda</taxon>
        <taxon>Chromadorea</taxon>
        <taxon>Rhabditida</taxon>
        <taxon>Tylenchina</taxon>
        <taxon>Panagrolaimomorpha</taxon>
        <taxon>Panagrolaimoidea</taxon>
        <taxon>Panagrolaimidae</taxon>
        <taxon>Panagrolaimus</taxon>
    </lineage>
</organism>
<proteinExistence type="predicted"/>
<evidence type="ECO:0000313" key="1">
    <source>
        <dbReference type="Proteomes" id="UP000887579"/>
    </source>
</evidence>
<name>A0AC34FTX7_9BILA</name>
<evidence type="ECO:0000313" key="2">
    <source>
        <dbReference type="WBParaSite" id="ES5_v2.g20451.t1"/>
    </source>
</evidence>